<dbReference type="Proteomes" id="UP000571817">
    <property type="component" value="Unassembled WGS sequence"/>
</dbReference>
<dbReference type="InterPro" id="IPR019660">
    <property type="entry name" value="Put_sensory_transdc_reg_YbjN"/>
</dbReference>
<reference evidence="1 2" key="1">
    <citation type="submission" date="2020-07" db="EMBL/GenBank/DDBJ databases">
        <title>Sequencing the genomes of 1000 actinobacteria strains.</title>
        <authorList>
            <person name="Klenk H.-P."/>
        </authorList>
    </citation>
    <scope>NUCLEOTIDE SEQUENCE [LARGE SCALE GENOMIC DNA]</scope>
    <source>
        <strain evidence="1 2">DSM 29531</strain>
    </source>
</reference>
<comment type="caution">
    <text evidence="1">The sequence shown here is derived from an EMBL/GenBank/DDBJ whole genome shotgun (WGS) entry which is preliminary data.</text>
</comment>
<accession>A0A853DP38</accession>
<dbReference type="Gene3D" id="3.30.1460.10">
    <property type="match status" value="1"/>
</dbReference>
<sequence length="165" mass="18237">MSPAHAEVHETIRAFLADADLEWETGARDGEYVVTLPGDRKLKTVTSLLVGEKALTTTAFVIRHPDENAEEFYTFLLRRNLRMGAVAYSIDGTGDVYVGGRVPLAAVGPDYLDDVLGAVLDAADAPFNELLVIGFLSSMKREWAWRIKRGESTRNLEAFAHLLQD</sequence>
<protein>
    <recommendedName>
        <fullName evidence="3">YbjN domain-containing protein</fullName>
    </recommendedName>
</protein>
<evidence type="ECO:0000313" key="1">
    <source>
        <dbReference type="EMBL" id="NYJ75905.1"/>
    </source>
</evidence>
<keyword evidence="2" id="KW-1185">Reference proteome</keyword>
<dbReference type="EMBL" id="JACCFW010000001">
    <property type="protein sequence ID" value="NYJ75905.1"/>
    <property type="molecule type" value="Genomic_DNA"/>
</dbReference>
<proteinExistence type="predicted"/>
<dbReference type="AlphaFoldDB" id="A0A853DP38"/>
<name>A0A853DP38_9MICO</name>
<gene>
    <name evidence="1" type="ORF">HNR15_002868</name>
</gene>
<evidence type="ECO:0000313" key="2">
    <source>
        <dbReference type="Proteomes" id="UP000571817"/>
    </source>
</evidence>
<dbReference type="Pfam" id="PF10722">
    <property type="entry name" value="YbjN"/>
    <property type="match status" value="1"/>
</dbReference>
<evidence type="ECO:0008006" key="3">
    <source>
        <dbReference type="Google" id="ProtNLM"/>
    </source>
</evidence>
<dbReference type="RefSeq" id="WP_179482920.1">
    <property type="nucleotide sequence ID" value="NZ_JACCFW010000001.1"/>
</dbReference>
<dbReference type="SUPFAM" id="SSF69635">
    <property type="entry name" value="Type III secretory system chaperone-like"/>
    <property type="match status" value="1"/>
</dbReference>
<organism evidence="1 2">
    <name type="scientific">Allobranchiibius huperziae</name>
    <dbReference type="NCBI Taxonomy" id="1874116"/>
    <lineage>
        <taxon>Bacteria</taxon>
        <taxon>Bacillati</taxon>
        <taxon>Actinomycetota</taxon>
        <taxon>Actinomycetes</taxon>
        <taxon>Micrococcales</taxon>
        <taxon>Dermacoccaceae</taxon>
        <taxon>Allobranchiibius</taxon>
    </lineage>
</organism>